<evidence type="ECO:0000313" key="2">
    <source>
        <dbReference type="Proteomes" id="UP001180020"/>
    </source>
</evidence>
<protein>
    <submittedName>
        <fullName evidence="1">Uncharacterized protein</fullName>
    </submittedName>
</protein>
<proteinExistence type="predicted"/>
<dbReference type="PANTHER" id="PTHR35478:SF1">
    <property type="entry name" value="ZINC FINGER FYVE DOMAIN-CONTAINING PROTEIN 26"/>
    <property type="match status" value="1"/>
</dbReference>
<dbReference type="AlphaFoldDB" id="A0AAV9DEH0"/>
<comment type="caution">
    <text evidence="1">The sequence shown here is derived from an EMBL/GenBank/DDBJ whole genome shotgun (WGS) entry which is preliminary data.</text>
</comment>
<reference evidence="1" key="2">
    <citation type="submission" date="2023-06" db="EMBL/GenBank/DDBJ databases">
        <authorList>
            <person name="Ma L."/>
            <person name="Liu K.-W."/>
            <person name="Li Z."/>
            <person name="Hsiao Y.-Y."/>
            <person name="Qi Y."/>
            <person name="Fu T."/>
            <person name="Tang G."/>
            <person name="Zhang D."/>
            <person name="Sun W.-H."/>
            <person name="Liu D.-K."/>
            <person name="Li Y."/>
            <person name="Chen G.-Z."/>
            <person name="Liu X.-D."/>
            <person name="Liao X.-Y."/>
            <person name="Jiang Y.-T."/>
            <person name="Yu X."/>
            <person name="Hao Y."/>
            <person name="Huang J."/>
            <person name="Zhao X.-W."/>
            <person name="Ke S."/>
            <person name="Chen Y.-Y."/>
            <person name="Wu W.-L."/>
            <person name="Hsu J.-L."/>
            <person name="Lin Y.-F."/>
            <person name="Huang M.-D."/>
            <person name="Li C.-Y."/>
            <person name="Huang L."/>
            <person name="Wang Z.-W."/>
            <person name="Zhao X."/>
            <person name="Zhong W.-Y."/>
            <person name="Peng D.-H."/>
            <person name="Ahmad S."/>
            <person name="Lan S."/>
            <person name="Zhang J.-S."/>
            <person name="Tsai W.-C."/>
            <person name="Van De Peer Y."/>
            <person name="Liu Z.-J."/>
        </authorList>
    </citation>
    <scope>NUCLEOTIDE SEQUENCE</scope>
    <source>
        <strain evidence="1">CP</strain>
        <tissue evidence="1">Leaves</tissue>
    </source>
</reference>
<gene>
    <name evidence="1" type="ORF">QJS10_CPB14g00965</name>
</gene>
<accession>A0AAV9DEH0</accession>
<sequence>MMTYSLDLQLITRLVFERGSTDAAAKVADIMIADFVHEVISACVPPVYPPRSGHDSLASRSSNDAIMNAPDSDRLFYEFAHDQSERFPTLKWWIQMQSNLHRVSESSISVGGEAETVVRSKIKFAVKRCREPESDNESEVDETVVESLPVLANFNADDHRTSDFWHDSPGPENLGLGSTVFLSFDLENEVPYKKAVDKLISEGKLADALALSDRCLNEVCRYLHKWDLDAAMDILTMCGCHLPQSDPIRDEEDPEGLALRLAGKGAVSAAVEVAEGLQGRQLVKLLTADPLNGGGPAEASRFLSSLRDSEDALPTAMGAMQLLPILKEFPSLRDNNLILTYSPKAIAVSSNSPK</sequence>
<evidence type="ECO:0000313" key="1">
    <source>
        <dbReference type="EMBL" id="KAK1299306.1"/>
    </source>
</evidence>
<keyword evidence="2" id="KW-1185">Reference proteome</keyword>
<dbReference type="PANTHER" id="PTHR35478">
    <property type="entry name" value="ZINC FINGER FYVE DOMAIN PROTEIN"/>
    <property type="match status" value="1"/>
</dbReference>
<dbReference type="EMBL" id="JAUJYO010000014">
    <property type="protein sequence ID" value="KAK1299306.1"/>
    <property type="molecule type" value="Genomic_DNA"/>
</dbReference>
<reference evidence="1" key="1">
    <citation type="journal article" date="2023" name="Nat. Commun.">
        <title>Diploid and tetraploid genomes of Acorus and the evolution of monocots.</title>
        <authorList>
            <person name="Ma L."/>
            <person name="Liu K.W."/>
            <person name="Li Z."/>
            <person name="Hsiao Y.Y."/>
            <person name="Qi Y."/>
            <person name="Fu T."/>
            <person name="Tang G.D."/>
            <person name="Zhang D."/>
            <person name="Sun W.H."/>
            <person name="Liu D.K."/>
            <person name="Li Y."/>
            <person name="Chen G.Z."/>
            <person name="Liu X.D."/>
            <person name="Liao X.Y."/>
            <person name="Jiang Y.T."/>
            <person name="Yu X."/>
            <person name="Hao Y."/>
            <person name="Huang J."/>
            <person name="Zhao X.W."/>
            <person name="Ke S."/>
            <person name="Chen Y.Y."/>
            <person name="Wu W.L."/>
            <person name="Hsu J.L."/>
            <person name="Lin Y.F."/>
            <person name="Huang M.D."/>
            <person name="Li C.Y."/>
            <person name="Huang L."/>
            <person name="Wang Z.W."/>
            <person name="Zhao X."/>
            <person name="Zhong W.Y."/>
            <person name="Peng D.H."/>
            <person name="Ahmad S."/>
            <person name="Lan S."/>
            <person name="Zhang J.S."/>
            <person name="Tsai W.C."/>
            <person name="Van de Peer Y."/>
            <person name="Liu Z.J."/>
        </authorList>
    </citation>
    <scope>NUCLEOTIDE SEQUENCE</scope>
    <source>
        <strain evidence="1">CP</strain>
    </source>
</reference>
<name>A0AAV9DEH0_ACOCL</name>
<dbReference type="Proteomes" id="UP001180020">
    <property type="component" value="Unassembled WGS sequence"/>
</dbReference>
<organism evidence="1 2">
    <name type="scientific">Acorus calamus</name>
    <name type="common">Sweet flag</name>
    <dbReference type="NCBI Taxonomy" id="4465"/>
    <lineage>
        <taxon>Eukaryota</taxon>
        <taxon>Viridiplantae</taxon>
        <taxon>Streptophyta</taxon>
        <taxon>Embryophyta</taxon>
        <taxon>Tracheophyta</taxon>
        <taxon>Spermatophyta</taxon>
        <taxon>Magnoliopsida</taxon>
        <taxon>Liliopsida</taxon>
        <taxon>Acoraceae</taxon>
        <taxon>Acorus</taxon>
    </lineage>
</organism>